<keyword evidence="10" id="KW-0249">Electron transport</keyword>
<dbReference type="PANTHER" id="PTHR22888">
    <property type="entry name" value="CYTOCHROME C OXIDASE, SUBUNIT II"/>
    <property type="match status" value="1"/>
</dbReference>
<feature type="transmembrane region" description="Helical" evidence="16">
    <location>
        <begin position="68"/>
        <end position="89"/>
    </location>
</feature>
<evidence type="ECO:0000256" key="14">
    <source>
        <dbReference type="ARBA" id="ARBA00023136"/>
    </source>
</evidence>
<reference evidence="19" key="1">
    <citation type="submission" date="2018-05" db="EMBL/GenBank/DDBJ databases">
        <authorList>
            <person name="Lanie J.A."/>
            <person name="Ng W.-L."/>
            <person name="Kazmierczak K.M."/>
            <person name="Andrzejewski T.M."/>
            <person name="Davidsen T.M."/>
            <person name="Wayne K.J."/>
            <person name="Tettelin H."/>
            <person name="Glass J.I."/>
            <person name="Rusch D."/>
            <person name="Podicherti R."/>
            <person name="Tsui H.-C.T."/>
            <person name="Winkler M.E."/>
        </authorList>
    </citation>
    <scope>NUCLEOTIDE SEQUENCE</scope>
</reference>
<dbReference type="InterPro" id="IPR001505">
    <property type="entry name" value="Copper_CuA"/>
</dbReference>
<proteinExistence type="inferred from homology"/>
<dbReference type="Gene3D" id="1.10.760.10">
    <property type="entry name" value="Cytochrome c-like domain"/>
    <property type="match status" value="1"/>
</dbReference>
<dbReference type="InterPro" id="IPR011759">
    <property type="entry name" value="Cyt_c_oxidase_su2_TM_dom"/>
</dbReference>
<dbReference type="SUPFAM" id="SSF46626">
    <property type="entry name" value="Cytochrome c"/>
    <property type="match status" value="1"/>
</dbReference>
<evidence type="ECO:0000259" key="17">
    <source>
        <dbReference type="PROSITE" id="PS50857"/>
    </source>
</evidence>
<evidence type="ECO:0000256" key="16">
    <source>
        <dbReference type="SAM" id="Phobius"/>
    </source>
</evidence>
<keyword evidence="4" id="KW-0813">Transport</keyword>
<evidence type="ECO:0000256" key="5">
    <source>
        <dbReference type="ARBA" id="ARBA00022617"/>
    </source>
</evidence>
<dbReference type="SUPFAM" id="SSF49503">
    <property type="entry name" value="Cupredoxins"/>
    <property type="match status" value="1"/>
</dbReference>
<dbReference type="InterPro" id="IPR014222">
    <property type="entry name" value="Cyt_c_oxidase_su2"/>
</dbReference>
<evidence type="ECO:0000256" key="10">
    <source>
        <dbReference type="ARBA" id="ARBA00022982"/>
    </source>
</evidence>
<feature type="domain" description="Cytochrome c" evidence="18">
    <location>
        <begin position="220"/>
        <end position="318"/>
    </location>
</feature>
<dbReference type="PANTHER" id="PTHR22888:SF9">
    <property type="entry name" value="CYTOCHROME C OXIDASE SUBUNIT 2"/>
    <property type="match status" value="1"/>
</dbReference>
<dbReference type="AlphaFoldDB" id="A0A381PJE1"/>
<keyword evidence="14 16" id="KW-0472">Membrane</keyword>
<dbReference type="InterPro" id="IPR009056">
    <property type="entry name" value="Cyt_c-like_dom"/>
</dbReference>
<keyword evidence="5" id="KW-0349">Heme</keyword>
<dbReference type="InterPro" id="IPR045187">
    <property type="entry name" value="CcO_II"/>
</dbReference>
<dbReference type="InterPro" id="IPR036909">
    <property type="entry name" value="Cyt_c-like_dom_sf"/>
</dbReference>
<dbReference type="PROSITE" id="PS50857">
    <property type="entry name" value="COX2_CUA"/>
    <property type="match status" value="1"/>
</dbReference>
<evidence type="ECO:0000256" key="11">
    <source>
        <dbReference type="ARBA" id="ARBA00022989"/>
    </source>
</evidence>
<keyword evidence="11 16" id="KW-1133">Transmembrane helix</keyword>
<dbReference type="InterPro" id="IPR008972">
    <property type="entry name" value="Cupredoxin"/>
</dbReference>
<evidence type="ECO:0000256" key="2">
    <source>
        <dbReference type="ARBA" id="ARBA00007866"/>
    </source>
</evidence>
<evidence type="ECO:0000256" key="3">
    <source>
        <dbReference type="ARBA" id="ARBA00012949"/>
    </source>
</evidence>
<comment type="subcellular location">
    <subcellularLocation>
        <location evidence="1">Membrane</location>
        <topology evidence="1">Multi-pass membrane protein</topology>
    </subcellularLocation>
</comment>
<evidence type="ECO:0000256" key="1">
    <source>
        <dbReference type="ARBA" id="ARBA00004141"/>
    </source>
</evidence>
<dbReference type="Pfam" id="PF00034">
    <property type="entry name" value="Cytochrom_C"/>
    <property type="match status" value="1"/>
</dbReference>
<dbReference type="NCBIfam" id="TIGR02866">
    <property type="entry name" value="CoxB"/>
    <property type="match status" value="1"/>
</dbReference>
<evidence type="ECO:0000259" key="18">
    <source>
        <dbReference type="PROSITE" id="PS51007"/>
    </source>
</evidence>
<dbReference type="Gene3D" id="1.10.287.90">
    <property type="match status" value="1"/>
</dbReference>
<dbReference type="PROSITE" id="PS00078">
    <property type="entry name" value="COX2"/>
    <property type="match status" value="1"/>
</dbReference>
<dbReference type="EMBL" id="UINC01001004">
    <property type="protein sequence ID" value="SUZ67135.1"/>
    <property type="molecule type" value="Genomic_DNA"/>
</dbReference>
<evidence type="ECO:0000256" key="9">
    <source>
        <dbReference type="ARBA" id="ARBA00022967"/>
    </source>
</evidence>
<sequence length="323" mass="36598">MDRLTEYLFPKQVSTFAQDIDNLFYFIFYTSLALLAIVTFGMIYLAIKYRFKKNDEVRLTSSTDHNSILESSFVIIPLILVSITFVWGIKSYLNMVTVPNDAIEIKVTGQSWFWTFDYPEGGSTLNELVVPSGVPIKIVLSSKDVLHSFYIPVMRAKMDVLPNRYNVMWFDARHEGIYPIFCTEYCGTGHSQMNAQVVVMNPKQYNVWLAEAGSEDDDLPLDELGAKLYSKKACITCHTLDGSPLVGPSYLQTSQMWGQERVFDDGSSATIDDNYIRNSILEPQSQIVAGYQGVMPTYQGLLNDRELDALIAFLKTLKEDSEI</sequence>
<evidence type="ECO:0000256" key="6">
    <source>
        <dbReference type="ARBA" id="ARBA00022660"/>
    </source>
</evidence>
<dbReference type="InterPro" id="IPR002429">
    <property type="entry name" value="CcO_II-like_C"/>
</dbReference>
<keyword evidence="12" id="KW-0408">Iron</keyword>
<dbReference type="Pfam" id="PF00116">
    <property type="entry name" value="COX2"/>
    <property type="match status" value="1"/>
</dbReference>
<gene>
    <name evidence="19" type="ORF">METZ01_LOCUS19989</name>
</gene>
<dbReference type="GO" id="GO:0005507">
    <property type="term" value="F:copper ion binding"/>
    <property type="evidence" value="ECO:0007669"/>
    <property type="project" value="InterPro"/>
</dbReference>
<dbReference type="InterPro" id="IPR036257">
    <property type="entry name" value="Cyt_c_oxidase_su2_TM_sf"/>
</dbReference>
<evidence type="ECO:0000256" key="8">
    <source>
        <dbReference type="ARBA" id="ARBA00022723"/>
    </source>
</evidence>
<evidence type="ECO:0000256" key="12">
    <source>
        <dbReference type="ARBA" id="ARBA00023004"/>
    </source>
</evidence>
<dbReference type="GO" id="GO:0042773">
    <property type="term" value="P:ATP synthesis coupled electron transport"/>
    <property type="evidence" value="ECO:0007669"/>
    <property type="project" value="TreeGrafter"/>
</dbReference>
<dbReference type="GO" id="GO:0020037">
    <property type="term" value="F:heme binding"/>
    <property type="evidence" value="ECO:0007669"/>
    <property type="project" value="InterPro"/>
</dbReference>
<keyword evidence="13" id="KW-0186">Copper</keyword>
<evidence type="ECO:0000256" key="13">
    <source>
        <dbReference type="ARBA" id="ARBA00023008"/>
    </source>
</evidence>
<feature type="transmembrane region" description="Helical" evidence="16">
    <location>
        <begin position="23"/>
        <end position="47"/>
    </location>
</feature>
<dbReference type="GO" id="GO:0004129">
    <property type="term" value="F:cytochrome-c oxidase activity"/>
    <property type="evidence" value="ECO:0007669"/>
    <property type="project" value="UniProtKB-EC"/>
</dbReference>
<dbReference type="GO" id="GO:0016020">
    <property type="term" value="C:membrane"/>
    <property type="evidence" value="ECO:0007669"/>
    <property type="project" value="UniProtKB-SubCell"/>
</dbReference>
<dbReference type="Gene3D" id="2.60.40.420">
    <property type="entry name" value="Cupredoxins - blue copper proteins"/>
    <property type="match status" value="1"/>
</dbReference>
<keyword evidence="6" id="KW-0679">Respiratory chain</keyword>
<keyword evidence="9" id="KW-1278">Translocase</keyword>
<dbReference type="Pfam" id="PF02790">
    <property type="entry name" value="COX2_TM"/>
    <property type="match status" value="1"/>
</dbReference>
<accession>A0A381PJE1</accession>
<dbReference type="SUPFAM" id="SSF81464">
    <property type="entry name" value="Cytochrome c oxidase subunit II-like, transmembrane region"/>
    <property type="match status" value="1"/>
</dbReference>
<feature type="domain" description="Cytochrome oxidase subunit II copper A binding" evidence="17">
    <location>
        <begin position="100"/>
        <end position="211"/>
    </location>
</feature>
<evidence type="ECO:0000313" key="19">
    <source>
        <dbReference type="EMBL" id="SUZ67135.1"/>
    </source>
</evidence>
<keyword evidence="7 16" id="KW-0812">Transmembrane</keyword>
<name>A0A381PJE1_9ZZZZ</name>
<comment type="similarity">
    <text evidence="2">Belongs to the cytochrome c oxidase subunit 2 family.</text>
</comment>
<dbReference type="CDD" id="cd13915">
    <property type="entry name" value="CuRO_HCO_II_like_2"/>
    <property type="match status" value="1"/>
</dbReference>
<organism evidence="19">
    <name type="scientific">marine metagenome</name>
    <dbReference type="NCBI Taxonomy" id="408172"/>
    <lineage>
        <taxon>unclassified sequences</taxon>
        <taxon>metagenomes</taxon>
        <taxon>ecological metagenomes</taxon>
    </lineage>
</organism>
<dbReference type="EC" id="7.1.1.9" evidence="3"/>
<evidence type="ECO:0000256" key="7">
    <source>
        <dbReference type="ARBA" id="ARBA00022692"/>
    </source>
</evidence>
<dbReference type="PROSITE" id="PS51007">
    <property type="entry name" value="CYTC"/>
    <property type="match status" value="1"/>
</dbReference>
<protein>
    <recommendedName>
        <fullName evidence="3">cytochrome-c oxidase</fullName>
        <ecNumber evidence="3">7.1.1.9</ecNumber>
    </recommendedName>
    <alternativeName>
        <fullName evidence="15">Cytochrome c oxidase polypeptide II</fullName>
    </alternativeName>
</protein>
<keyword evidence="8" id="KW-0479">Metal-binding</keyword>
<evidence type="ECO:0000256" key="4">
    <source>
        <dbReference type="ARBA" id="ARBA00022448"/>
    </source>
</evidence>
<dbReference type="GO" id="GO:0016491">
    <property type="term" value="F:oxidoreductase activity"/>
    <property type="evidence" value="ECO:0007669"/>
    <property type="project" value="InterPro"/>
</dbReference>
<evidence type="ECO:0000256" key="15">
    <source>
        <dbReference type="ARBA" id="ARBA00031389"/>
    </source>
</evidence>